<dbReference type="AlphaFoldDB" id="A0A369TEQ2"/>
<feature type="signal peptide" evidence="2">
    <location>
        <begin position="1"/>
        <end position="18"/>
    </location>
</feature>
<evidence type="ECO:0000256" key="1">
    <source>
        <dbReference type="SAM" id="Phobius"/>
    </source>
</evidence>
<evidence type="ECO:0000313" key="4">
    <source>
        <dbReference type="Proteomes" id="UP000253941"/>
    </source>
</evidence>
<keyword evidence="1" id="KW-0812">Transmembrane</keyword>
<evidence type="ECO:0008006" key="5">
    <source>
        <dbReference type="Google" id="ProtNLM"/>
    </source>
</evidence>
<keyword evidence="1" id="KW-1133">Transmembrane helix</keyword>
<evidence type="ECO:0000256" key="2">
    <source>
        <dbReference type="SAM" id="SignalP"/>
    </source>
</evidence>
<accession>A0A369TEQ2</accession>
<reference evidence="3 4" key="1">
    <citation type="submission" date="2018-07" db="EMBL/GenBank/DDBJ databases">
        <title>Venubactetium sediminum gen. nov., sp. nov., isolated from a marine solar saltern.</title>
        <authorList>
            <person name="Wang S."/>
        </authorList>
    </citation>
    <scope>NUCLEOTIDE SEQUENCE [LARGE SCALE GENOMIC DNA]</scope>
    <source>
        <strain evidence="3 4">WD2A32</strain>
    </source>
</reference>
<dbReference type="EMBL" id="QPMH01000004">
    <property type="protein sequence ID" value="RDD62855.1"/>
    <property type="molecule type" value="Genomic_DNA"/>
</dbReference>
<comment type="caution">
    <text evidence="3">The sequence shown here is derived from an EMBL/GenBank/DDBJ whole genome shotgun (WGS) entry which is preliminary data.</text>
</comment>
<organism evidence="3 4">
    <name type="scientific">Ferruginivarius sediminum</name>
    <dbReference type="NCBI Taxonomy" id="2661937"/>
    <lineage>
        <taxon>Bacteria</taxon>
        <taxon>Pseudomonadati</taxon>
        <taxon>Pseudomonadota</taxon>
        <taxon>Alphaproteobacteria</taxon>
        <taxon>Rhodospirillales</taxon>
        <taxon>Rhodospirillaceae</taxon>
        <taxon>Ferruginivarius</taxon>
    </lineage>
</organism>
<keyword evidence="2" id="KW-0732">Signal</keyword>
<feature type="chain" id="PRO_5016648140" description="Lipoprotein" evidence="2">
    <location>
        <begin position="19"/>
        <end position="101"/>
    </location>
</feature>
<sequence length="101" mass="10041">MLRQAVIPALALALAACAADGGAGGHEGGNATVRAVGTPFLVAFKVPACVATVAMAAPLAAIFEMADPPRRAGQEALGYGVSRNCGPPYVPGPRANRRDGG</sequence>
<protein>
    <recommendedName>
        <fullName evidence="5">Lipoprotein</fullName>
    </recommendedName>
</protein>
<feature type="transmembrane region" description="Helical" evidence="1">
    <location>
        <begin position="42"/>
        <end position="63"/>
    </location>
</feature>
<proteinExistence type="predicted"/>
<dbReference type="PROSITE" id="PS51257">
    <property type="entry name" value="PROKAR_LIPOPROTEIN"/>
    <property type="match status" value="1"/>
</dbReference>
<gene>
    <name evidence="3" type="ORF">DRB17_06775</name>
</gene>
<evidence type="ECO:0000313" key="3">
    <source>
        <dbReference type="EMBL" id="RDD62855.1"/>
    </source>
</evidence>
<dbReference type="Proteomes" id="UP000253941">
    <property type="component" value="Unassembled WGS sequence"/>
</dbReference>
<name>A0A369TEQ2_9PROT</name>
<dbReference type="RefSeq" id="WP_114581430.1">
    <property type="nucleotide sequence ID" value="NZ_QPMH01000004.1"/>
</dbReference>
<keyword evidence="1" id="KW-0472">Membrane</keyword>
<keyword evidence="4" id="KW-1185">Reference proteome</keyword>